<name>A0A8F6TZM7_9RHOB</name>
<sequence>MSQPADLIQIGTLQQVTPVTAVGKSGDLPRVSCVTLCHNEVLIVEQFLDHYRALGIEQFYIVDDRSTDGTFEILKEQPDVAVFRPIGDAEFKDNVAAWRHFLLNEYCAGSWVCLPDMDEFLYLADKTRTLPQTAEALDHAGEAALIAAMIDMYADLPINEQRYDGSVPLTQAFPYFDGQGEVPSGLRIAALPKKFARRFPTPPVCFMGGVRERLFFTPSRLSSLKRTLLSTYSNMNRPINPSWLQAWQNRLTRAATKSAFTKSPVILNKFALLKWQVGMKFHRAPHAINTKVPVSESIAALLHFKFYKGVSGFEYNVQRGQHAGGSTMYSTMIDKSDALETSPVCSVSRRFEGVESLKGIVR</sequence>
<dbReference type="Proteomes" id="UP000825009">
    <property type="component" value="Chromosome"/>
</dbReference>
<organism evidence="1 2">
    <name type="scientific">Gymnodinialimonas ceratoperidinii</name>
    <dbReference type="NCBI Taxonomy" id="2856823"/>
    <lineage>
        <taxon>Bacteria</taxon>
        <taxon>Pseudomonadati</taxon>
        <taxon>Pseudomonadota</taxon>
        <taxon>Alphaproteobacteria</taxon>
        <taxon>Rhodobacterales</taxon>
        <taxon>Paracoccaceae</taxon>
        <taxon>Gymnodinialimonas</taxon>
    </lineage>
</organism>
<evidence type="ECO:0000313" key="1">
    <source>
        <dbReference type="EMBL" id="QXT40651.1"/>
    </source>
</evidence>
<gene>
    <name evidence="1" type="ORF">KYE46_05280</name>
</gene>
<keyword evidence="2" id="KW-1185">Reference proteome</keyword>
<dbReference type="KEGG" id="gce:KYE46_05280"/>
<dbReference type="RefSeq" id="WP_219003972.1">
    <property type="nucleotide sequence ID" value="NZ_CP079194.1"/>
</dbReference>
<reference evidence="1 2" key="1">
    <citation type="submission" date="2021-07" db="EMBL/GenBank/DDBJ databases">
        <title>A novel Jannaschia species isolated from marine dinoflagellate Ceratoperidinium margalefii.</title>
        <authorList>
            <person name="Jiang Y."/>
            <person name="Li Z."/>
        </authorList>
    </citation>
    <scope>NUCLEOTIDE SEQUENCE [LARGE SCALE GENOMIC DNA]</scope>
    <source>
        <strain evidence="1 2">J12C1-MA-4</strain>
    </source>
</reference>
<protein>
    <submittedName>
        <fullName evidence="1">Glycosyltransferase family 2 protein</fullName>
    </submittedName>
</protein>
<dbReference type="AlphaFoldDB" id="A0A8F6TZM7"/>
<proteinExistence type="predicted"/>
<evidence type="ECO:0000313" key="2">
    <source>
        <dbReference type="Proteomes" id="UP000825009"/>
    </source>
</evidence>
<dbReference type="EMBL" id="CP079194">
    <property type="protein sequence ID" value="QXT40651.1"/>
    <property type="molecule type" value="Genomic_DNA"/>
</dbReference>
<accession>A0A8F6TZM7</accession>
<dbReference type="Pfam" id="PF13704">
    <property type="entry name" value="Glyco_tranf_2_4"/>
    <property type="match status" value="1"/>
</dbReference>